<proteinExistence type="predicted"/>
<dbReference type="Pfam" id="PF11188">
    <property type="entry name" value="DUF2975"/>
    <property type="match status" value="1"/>
</dbReference>
<dbReference type="EMBL" id="LGTQ01000010">
    <property type="protein sequence ID" value="KPM47682.1"/>
    <property type="molecule type" value="Genomic_DNA"/>
</dbReference>
<feature type="transmembrane region" description="Helical" evidence="1">
    <location>
        <begin position="109"/>
        <end position="127"/>
    </location>
</feature>
<evidence type="ECO:0000313" key="3">
    <source>
        <dbReference type="Proteomes" id="UP000050454"/>
    </source>
</evidence>
<name>A0A0P7C102_9BACT</name>
<dbReference type="OrthoDB" id="672524at2"/>
<feature type="transmembrane region" description="Helical" evidence="1">
    <location>
        <begin position="12"/>
        <end position="36"/>
    </location>
</feature>
<dbReference type="STRING" id="1605367.AFM12_14525"/>
<protein>
    <recommendedName>
        <fullName evidence="4">DUF2975 domain-containing protein</fullName>
    </recommendedName>
</protein>
<keyword evidence="1" id="KW-0812">Transmembrane</keyword>
<dbReference type="AlphaFoldDB" id="A0A0P7C102"/>
<feature type="transmembrane region" description="Helical" evidence="1">
    <location>
        <begin position="147"/>
        <end position="164"/>
    </location>
</feature>
<keyword evidence="1" id="KW-1133">Transmembrane helix</keyword>
<keyword evidence="1" id="KW-0472">Membrane</keyword>
<dbReference type="PATRIC" id="fig|1605367.3.peg.313"/>
<dbReference type="Proteomes" id="UP000050454">
    <property type="component" value="Unassembled WGS sequence"/>
</dbReference>
<sequence length="178" mass="20241">MSKTNSVVFKALHVIAWVIFVGLCIEAGGLIINFLFSLFKPEFLGNLYQKLDLSELHERKPIAFFGVYSFVLSVAILKAHLFYIVISLMHKMDLSKPFSSYIEKQISQISYYTLAIGFLSHIARQFVKGLMKNGYLTDGLNQFWADSQAFILMGAVIYIIAVIFKRGIELQNEQDLTV</sequence>
<organism evidence="2 3">
    <name type="scientific">Jiulongibacter sediminis</name>
    <dbReference type="NCBI Taxonomy" id="1605367"/>
    <lineage>
        <taxon>Bacteria</taxon>
        <taxon>Pseudomonadati</taxon>
        <taxon>Bacteroidota</taxon>
        <taxon>Cytophagia</taxon>
        <taxon>Cytophagales</taxon>
        <taxon>Leadbetterellaceae</taxon>
        <taxon>Jiulongibacter</taxon>
    </lineage>
</organism>
<evidence type="ECO:0008006" key="4">
    <source>
        <dbReference type="Google" id="ProtNLM"/>
    </source>
</evidence>
<dbReference type="InterPro" id="IPR021354">
    <property type="entry name" value="DUF2975"/>
</dbReference>
<evidence type="ECO:0000313" key="2">
    <source>
        <dbReference type="EMBL" id="KPM47682.1"/>
    </source>
</evidence>
<reference evidence="2 3" key="1">
    <citation type="submission" date="2015-07" db="EMBL/GenBank/DDBJ databases">
        <title>The draft genome sequence of Leadbetterella sp. JN14-9.</title>
        <authorList>
            <person name="Liu Y."/>
            <person name="Du J."/>
            <person name="Shao Z."/>
        </authorList>
    </citation>
    <scope>NUCLEOTIDE SEQUENCE [LARGE SCALE GENOMIC DNA]</scope>
    <source>
        <strain evidence="2 3">JN14-9</strain>
    </source>
</reference>
<comment type="caution">
    <text evidence="2">The sequence shown here is derived from an EMBL/GenBank/DDBJ whole genome shotgun (WGS) entry which is preliminary data.</text>
</comment>
<evidence type="ECO:0000256" key="1">
    <source>
        <dbReference type="SAM" id="Phobius"/>
    </source>
</evidence>
<accession>A0A0P7C102</accession>
<feature type="transmembrane region" description="Helical" evidence="1">
    <location>
        <begin position="62"/>
        <end position="88"/>
    </location>
</feature>
<dbReference type="RefSeq" id="WP_055149486.1">
    <property type="nucleotide sequence ID" value="NZ_JXSZ01000010.1"/>
</dbReference>
<keyword evidence="3" id="KW-1185">Reference proteome</keyword>
<gene>
    <name evidence="2" type="ORF">AFM12_14525</name>
</gene>